<protein>
    <recommendedName>
        <fullName evidence="4 5">Flagellar hook-basal body complex protein FliE</fullName>
    </recommendedName>
</protein>
<keyword evidence="7" id="KW-1185">Reference proteome</keyword>
<gene>
    <name evidence="4" type="primary">fliE</name>
    <name evidence="6" type="ORF">SAMN05660923_01626</name>
</gene>
<keyword evidence="6" id="KW-0969">Cilium</keyword>
<dbReference type="EMBL" id="FNNG01000006">
    <property type="protein sequence ID" value="SDX04678.1"/>
    <property type="molecule type" value="Genomic_DNA"/>
</dbReference>
<dbReference type="GO" id="GO:0071973">
    <property type="term" value="P:bacterial-type flagellum-dependent cell motility"/>
    <property type="evidence" value="ECO:0007669"/>
    <property type="project" value="InterPro"/>
</dbReference>
<evidence type="ECO:0000256" key="3">
    <source>
        <dbReference type="ARBA" id="ARBA00023143"/>
    </source>
</evidence>
<proteinExistence type="inferred from homology"/>
<dbReference type="PRINTS" id="PR01006">
    <property type="entry name" value="FLGHOOKFLIE"/>
</dbReference>
<reference evidence="6 7" key="1">
    <citation type="submission" date="2016-10" db="EMBL/GenBank/DDBJ databases">
        <authorList>
            <person name="de Groot N.N."/>
        </authorList>
    </citation>
    <scope>NUCLEOTIDE SEQUENCE [LARGE SCALE GENOMIC DNA]</scope>
    <source>
        <strain evidence="6 7">DSM 23310</strain>
    </source>
</reference>
<dbReference type="Proteomes" id="UP000198828">
    <property type="component" value="Unassembled WGS sequence"/>
</dbReference>
<dbReference type="PANTHER" id="PTHR34653:SF1">
    <property type="entry name" value="FLAGELLAR HOOK-BASAL BODY COMPLEX PROTEIN FLIE"/>
    <property type="match status" value="1"/>
</dbReference>
<evidence type="ECO:0000256" key="1">
    <source>
        <dbReference type="ARBA" id="ARBA00004117"/>
    </source>
</evidence>
<dbReference type="PANTHER" id="PTHR34653">
    <property type="match status" value="1"/>
</dbReference>
<keyword evidence="6" id="KW-0282">Flagellum</keyword>
<dbReference type="GO" id="GO:0003774">
    <property type="term" value="F:cytoskeletal motor activity"/>
    <property type="evidence" value="ECO:0007669"/>
    <property type="project" value="InterPro"/>
</dbReference>
<evidence type="ECO:0000313" key="6">
    <source>
        <dbReference type="EMBL" id="SDX04678.1"/>
    </source>
</evidence>
<dbReference type="Pfam" id="PF02049">
    <property type="entry name" value="FliE"/>
    <property type="match status" value="1"/>
</dbReference>
<evidence type="ECO:0000256" key="5">
    <source>
        <dbReference type="NCBIfam" id="TIGR00205"/>
    </source>
</evidence>
<dbReference type="NCBIfam" id="TIGR00205">
    <property type="entry name" value="fliE"/>
    <property type="match status" value="1"/>
</dbReference>
<accession>A0A1H2YIP5</accession>
<keyword evidence="3 4" id="KW-0975">Bacterial flagellum</keyword>
<dbReference type="HAMAP" id="MF_00724">
    <property type="entry name" value="FliE"/>
    <property type="match status" value="1"/>
</dbReference>
<comment type="subcellular location">
    <subcellularLocation>
        <location evidence="1 4">Bacterial flagellum basal body</location>
    </subcellularLocation>
</comment>
<dbReference type="OrthoDB" id="9812413at2"/>
<evidence type="ECO:0000256" key="2">
    <source>
        <dbReference type="ARBA" id="ARBA00009272"/>
    </source>
</evidence>
<comment type="similarity">
    <text evidence="2 4">Belongs to the FliE family.</text>
</comment>
<evidence type="ECO:0000256" key="4">
    <source>
        <dbReference type="HAMAP-Rule" id="MF_00724"/>
    </source>
</evidence>
<dbReference type="AlphaFoldDB" id="A0A1H2YIP5"/>
<keyword evidence="6" id="KW-0966">Cell projection</keyword>
<dbReference type="GO" id="GO:0005198">
    <property type="term" value="F:structural molecule activity"/>
    <property type="evidence" value="ECO:0007669"/>
    <property type="project" value="UniProtKB-UniRule"/>
</dbReference>
<name>A0A1H2YIP5_9FIRM</name>
<organism evidence="6 7">
    <name type="scientific">Tepidimicrobium xylanilyticum</name>
    <dbReference type="NCBI Taxonomy" id="1123352"/>
    <lineage>
        <taxon>Bacteria</taxon>
        <taxon>Bacillati</taxon>
        <taxon>Bacillota</taxon>
        <taxon>Tissierellia</taxon>
        <taxon>Tissierellales</taxon>
        <taxon>Tepidimicrobiaceae</taxon>
        <taxon>Tepidimicrobium</taxon>
    </lineage>
</organism>
<sequence>MEVRTIRTINQIVPKEVEEGLNRKSSKGTIQFSQLLESALNRVNELQIESDEYKKLLLTGDLDNLHDVTIAAEKANISFQLTLSIRNKIIEAYREIMRMQI</sequence>
<dbReference type="InterPro" id="IPR001624">
    <property type="entry name" value="FliE"/>
</dbReference>
<dbReference type="RefSeq" id="WP_093752611.1">
    <property type="nucleotide sequence ID" value="NZ_FNNG01000006.1"/>
</dbReference>
<dbReference type="GO" id="GO:0009425">
    <property type="term" value="C:bacterial-type flagellum basal body"/>
    <property type="evidence" value="ECO:0007669"/>
    <property type="project" value="UniProtKB-SubCell"/>
</dbReference>
<evidence type="ECO:0000313" key="7">
    <source>
        <dbReference type="Proteomes" id="UP000198828"/>
    </source>
</evidence>